<proteinExistence type="predicted"/>
<organism evidence="2 3">
    <name type="scientific">Ciona savignyi</name>
    <name type="common">Pacific transparent sea squirt</name>
    <dbReference type="NCBI Taxonomy" id="51511"/>
    <lineage>
        <taxon>Eukaryota</taxon>
        <taxon>Metazoa</taxon>
        <taxon>Chordata</taxon>
        <taxon>Tunicata</taxon>
        <taxon>Ascidiacea</taxon>
        <taxon>Phlebobranchia</taxon>
        <taxon>Cionidae</taxon>
        <taxon>Ciona</taxon>
    </lineage>
</organism>
<feature type="transmembrane region" description="Helical" evidence="1">
    <location>
        <begin position="47"/>
        <end position="71"/>
    </location>
</feature>
<keyword evidence="1" id="KW-0812">Transmembrane</keyword>
<sequence length="165" mass="19453">MRPVHHLQIKRETGSHFKSTSSPGTYTRMFQTAARYFDLRIFSMSTFYLSMLYISFHCIGLYSSLSFLVPYSVKGKLEFQRCISRVCCCSWRSGVEVAVWLLLLQGATTEAKIIRLLFVSHRCLPLRHSAFNQILQLRIVYLRRYWIGHWQCRWALLTVLHARLQ</sequence>
<reference evidence="3" key="1">
    <citation type="submission" date="2003-08" db="EMBL/GenBank/DDBJ databases">
        <authorList>
            <person name="Birren B."/>
            <person name="Nusbaum C."/>
            <person name="Abebe A."/>
            <person name="Abouelleil A."/>
            <person name="Adekoya E."/>
            <person name="Ait-zahra M."/>
            <person name="Allen N."/>
            <person name="Allen T."/>
            <person name="An P."/>
            <person name="Anderson M."/>
            <person name="Anderson S."/>
            <person name="Arachchi H."/>
            <person name="Armbruster J."/>
            <person name="Bachantsang P."/>
            <person name="Baldwin J."/>
            <person name="Barry A."/>
            <person name="Bayul T."/>
            <person name="Blitshsteyn B."/>
            <person name="Bloom T."/>
            <person name="Blye J."/>
            <person name="Boguslavskiy L."/>
            <person name="Borowsky M."/>
            <person name="Boukhgalter B."/>
            <person name="Brunache A."/>
            <person name="Butler J."/>
            <person name="Calixte N."/>
            <person name="Calvo S."/>
            <person name="Camarata J."/>
            <person name="Campo K."/>
            <person name="Chang J."/>
            <person name="Cheshatsang Y."/>
            <person name="Citroen M."/>
            <person name="Collymore A."/>
            <person name="Considine T."/>
            <person name="Cook A."/>
            <person name="Cooke P."/>
            <person name="Corum B."/>
            <person name="Cuomo C."/>
            <person name="David R."/>
            <person name="Dawoe T."/>
            <person name="Degray S."/>
            <person name="Dodge S."/>
            <person name="Dooley K."/>
            <person name="Dorje P."/>
            <person name="Dorjee K."/>
            <person name="Dorris L."/>
            <person name="Duffey N."/>
            <person name="Dupes A."/>
            <person name="Elkins T."/>
            <person name="Engels R."/>
            <person name="Erickson J."/>
            <person name="Farina A."/>
            <person name="Faro S."/>
            <person name="Ferreira P."/>
            <person name="Fischer H."/>
            <person name="Fitzgerald M."/>
            <person name="Foley K."/>
            <person name="Gage D."/>
            <person name="Galagan J."/>
            <person name="Gearin G."/>
            <person name="Gnerre S."/>
            <person name="Gnirke A."/>
            <person name="Goyette A."/>
            <person name="Graham J."/>
            <person name="Grandbois E."/>
            <person name="Gyaltsen K."/>
            <person name="Hafez N."/>
            <person name="Hagopian D."/>
            <person name="Hagos B."/>
            <person name="Hall J."/>
            <person name="Hatcher B."/>
            <person name="Heller A."/>
            <person name="Higgins H."/>
            <person name="Honan T."/>
            <person name="Horn A."/>
            <person name="Houde N."/>
            <person name="Hughes L."/>
            <person name="Hulme W."/>
            <person name="Husby E."/>
            <person name="Iliev I."/>
            <person name="Jaffe D."/>
            <person name="Jones C."/>
            <person name="Kamal M."/>
            <person name="Kamat A."/>
            <person name="Kamvysselis M."/>
            <person name="Karlsson E."/>
            <person name="Kells C."/>
            <person name="Kieu A."/>
            <person name="Kisner P."/>
            <person name="Kodira C."/>
            <person name="Kulbokas E."/>
            <person name="Labutti K."/>
            <person name="Lama D."/>
            <person name="Landers T."/>
            <person name="Leger J."/>
            <person name="Levine S."/>
            <person name="Lewis D."/>
            <person name="Lewis T."/>
            <person name="Lindblad-toh K."/>
            <person name="Liu X."/>
            <person name="Lokyitsang T."/>
            <person name="Lokyitsang Y."/>
            <person name="Lucien O."/>
            <person name="Lui A."/>
            <person name="Ma L.J."/>
            <person name="Mabbitt R."/>
            <person name="Macdonald J."/>
            <person name="Maclean C."/>
            <person name="Major J."/>
            <person name="Manning J."/>
            <person name="Marabella R."/>
            <person name="Maru K."/>
            <person name="Matthews C."/>
            <person name="Mauceli E."/>
            <person name="Mccarthy M."/>
            <person name="Mcdonough S."/>
            <person name="Mcghee T."/>
            <person name="Meldrim J."/>
            <person name="Meneus L."/>
            <person name="Mesirov J."/>
            <person name="Mihalev A."/>
            <person name="Mihova T."/>
            <person name="Mikkelsen T."/>
            <person name="Mlenga V."/>
            <person name="Moru K."/>
            <person name="Mozes J."/>
            <person name="Mulrain L."/>
            <person name="Munson G."/>
            <person name="Naylor J."/>
            <person name="Newes C."/>
            <person name="Nguyen C."/>
            <person name="Nguyen N."/>
            <person name="Nguyen T."/>
            <person name="Nicol R."/>
            <person name="Nielsen C."/>
            <person name="Nizzari M."/>
            <person name="Norbu C."/>
            <person name="Norbu N."/>
            <person name="O'donnell P."/>
            <person name="Okoawo O."/>
            <person name="O'leary S."/>
            <person name="Omotosho B."/>
            <person name="O'neill K."/>
            <person name="Osman S."/>
            <person name="Parker S."/>
            <person name="Perrin D."/>
            <person name="Phunkhang P."/>
            <person name="Piqani B."/>
            <person name="Purcell S."/>
            <person name="Rachupka T."/>
            <person name="Ramasamy U."/>
            <person name="Rameau R."/>
            <person name="Ray V."/>
            <person name="Raymond C."/>
            <person name="Retta R."/>
            <person name="Richardson S."/>
            <person name="Rise C."/>
            <person name="Rodriguez J."/>
            <person name="Rogers J."/>
            <person name="Rogov P."/>
            <person name="Rutman M."/>
            <person name="Schupbach R."/>
            <person name="Seaman C."/>
            <person name="Settipalli S."/>
            <person name="Sharpe T."/>
            <person name="Sheridan J."/>
            <person name="Sherpa N."/>
            <person name="Shi J."/>
            <person name="Smirnov S."/>
            <person name="Smith C."/>
            <person name="Sougnez C."/>
            <person name="Spencer B."/>
            <person name="Stalker J."/>
            <person name="Stange-thomann N."/>
            <person name="Stavropoulos S."/>
            <person name="Stetson K."/>
            <person name="Stone C."/>
            <person name="Stone S."/>
            <person name="Stubbs M."/>
            <person name="Talamas J."/>
            <person name="Tchuinga P."/>
            <person name="Tenzing P."/>
            <person name="Tesfaye S."/>
            <person name="Theodore J."/>
            <person name="Thoulutsang Y."/>
            <person name="Topham K."/>
            <person name="Towey S."/>
            <person name="Tsamla T."/>
            <person name="Tsomo N."/>
            <person name="Vallee D."/>
            <person name="Vassiliev H."/>
            <person name="Venkataraman V."/>
            <person name="Vinson J."/>
            <person name="Vo A."/>
            <person name="Wade C."/>
            <person name="Wang S."/>
            <person name="Wangchuk T."/>
            <person name="Wangdi T."/>
            <person name="Whittaker C."/>
            <person name="Wilkinson J."/>
            <person name="Wu Y."/>
            <person name="Wyman D."/>
            <person name="Yadav S."/>
            <person name="Yang S."/>
            <person name="Yang X."/>
            <person name="Yeager S."/>
            <person name="Yee E."/>
            <person name="Young G."/>
            <person name="Zainoun J."/>
            <person name="Zembeck L."/>
            <person name="Zimmer A."/>
            <person name="Zody M."/>
            <person name="Lander E."/>
        </authorList>
    </citation>
    <scope>NUCLEOTIDE SEQUENCE [LARGE SCALE GENOMIC DNA]</scope>
</reference>
<keyword evidence="3" id="KW-1185">Reference proteome</keyword>
<keyword evidence="1" id="KW-1133">Transmembrane helix</keyword>
<keyword evidence="1" id="KW-0472">Membrane</keyword>
<dbReference type="AlphaFoldDB" id="H2ZH67"/>
<evidence type="ECO:0000313" key="2">
    <source>
        <dbReference type="Ensembl" id="ENSCSAVP00000016933.1"/>
    </source>
</evidence>
<evidence type="ECO:0000256" key="1">
    <source>
        <dbReference type="SAM" id="Phobius"/>
    </source>
</evidence>
<name>H2ZH67_CIOSA</name>
<accession>H2ZH67</accession>
<dbReference type="Proteomes" id="UP000007875">
    <property type="component" value="Unassembled WGS sequence"/>
</dbReference>
<dbReference type="Ensembl" id="ENSCSAVT00000017116.1">
    <property type="protein sequence ID" value="ENSCSAVP00000016933.1"/>
    <property type="gene ID" value="ENSCSAVG00000009960.1"/>
</dbReference>
<dbReference type="InParanoid" id="H2ZH67"/>
<dbReference type="HOGENOM" id="CLU_1610190_0_0_1"/>
<evidence type="ECO:0000313" key="3">
    <source>
        <dbReference type="Proteomes" id="UP000007875"/>
    </source>
</evidence>
<reference evidence="2" key="2">
    <citation type="submission" date="2025-08" db="UniProtKB">
        <authorList>
            <consortium name="Ensembl"/>
        </authorList>
    </citation>
    <scope>IDENTIFICATION</scope>
</reference>
<reference evidence="2" key="3">
    <citation type="submission" date="2025-09" db="UniProtKB">
        <authorList>
            <consortium name="Ensembl"/>
        </authorList>
    </citation>
    <scope>IDENTIFICATION</scope>
</reference>
<protein>
    <submittedName>
        <fullName evidence="2">Uncharacterized protein</fullName>
    </submittedName>
</protein>